<evidence type="ECO:0000313" key="7">
    <source>
        <dbReference type="EMBL" id="PKK78873.1"/>
    </source>
</evidence>
<dbReference type="Pfam" id="PF20843">
    <property type="entry name" value="Rax2_3"/>
    <property type="match status" value="1"/>
</dbReference>
<comment type="caution">
    <text evidence="7">The sequence shown here is derived from an EMBL/GenBank/DDBJ whole genome shotgun (WGS) entry which is preliminary data.</text>
</comment>
<dbReference type="SUPFAM" id="SSF101908">
    <property type="entry name" value="Putative isomerase YbhE"/>
    <property type="match status" value="1"/>
</dbReference>
<dbReference type="InterPro" id="IPR001452">
    <property type="entry name" value="SH3_domain"/>
</dbReference>
<dbReference type="InterPro" id="IPR024982">
    <property type="entry name" value="Rax2-like_C"/>
</dbReference>
<dbReference type="InterPro" id="IPR048266">
    <property type="entry name" value="Rax2-like_second"/>
</dbReference>
<feature type="domain" description="SH3" evidence="6">
    <location>
        <begin position="1295"/>
        <end position="1361"/>
    </location>
</feature>
<feature type="signal peptide" evidence="5">
    <location>
        <begin position="1"/>
        <end position="25"/>
    </location>
</feature>
<reference evidence="7 8" key="1">
    <citation type="submission" date="2016-04" db="EMBL/GenBank/DDBJ databases">
        <title>Genome analyses suggest a sexual origin of heterokaryosis in a supposedly ancient asexual fungus.</title>
        <authorList>
            <person name="Ropars J."/>
            <person name="Sedzielewska K."/>
            <person name="Noel J."/>
            <person name="Charron P."/>
            <person name="Farinelli L."/>
            <person name="Marton T."/>
            <person name="Kruger M."/>
            <person name="Pelin A."/>
            <person name="Brachmann A."/>
            <person name="Corradi N."/>
        </authorList>
    </citation>
    <scope>NUCLEOTIDE SEQUENCE [LARGE SCALE GENOMIC DNA]</scope>
    <source>
        <strain evidence="7 8">C2</strain>
    </source>
</reference>
<protein>
    <recommendedName>
        <fullName evidence="6">SH3 domain-containing protein</fullName>
    </recommendedName>
</protein>
<dbReference type="SUPFAM" id="SSF50044">
    <property type="entry name" value="SH3-domain"/>
    <property type="match status" value="1"/>
</dbReference>
<evidence type="ECO:0000313" key="8">
    <source>
        <dbReference type="Proteomes" id="UP000233469"/>
    </source>
</evidence>
<proteinExistence type="predicted"/>
<keyword evidence="4" id="KW-1133">Transmembrane helix</keyword>
<dbReference type="VEuPathDB" id="FungiDB:RhiirFUN_020470"/>
<dbReference type="Pfam" id="PF14604">
    <property type="entry name" value="SH3_9"/>
    <property type="match status" value="1"/>
</dbReference>
<evidence type="ECO:0000256" key="4">
    <source>
        <dbReference type="SAM" id="Phobius"/>
    </source>
</evidence>
<reference evidence="7 8" key="2">
    <citation type="submission" date="2017-10" db="EMBL/GenBank/DDBJ databases">
        <title>Extensive intraspecific genome diversity in a model arbuscular mycorrhizal fungus.</title>
        <authorList>
            <person name="Chen E.C.H."/>
            <person name="Morin E."/>
            <person name="Baudet D."/>
            <person name="Noel J."/>
            <person name="Ndikumana S."/>
            <person name="Charron P."/>
            <person name="St-Onge C."/>
            <person name="Giorgi J."/>
            <person name="Grigoriev I.V."/>
            <person name="Roux C."/>
            <person name="Martin F.M."/>
            <person name="Corradi N."/>
        </authorList>
    </citation>
    <scope>NUCLEOTIDE SEQUENCE [LARGE SCALE GENOMIC DNA]</scope>
    <source>
        <strain evidence="7 8">C2</strain>
    </source>
</reference>
<dbReference type="Proteomes" id="UP000233469">
    <property type="component" value="Unassembled WGS sequence"/>
</dbReference>
<dbReference type="PROSITE" id="PS50002">
    <property type="entry name" value="SH3"/>
    <property type="match status" value="1"/>
</dbReference>
<feature type="region of interest" description="Disordered" evidence="3">
    <location>
        <begin position="1239"/>
        <end position="1276"/>
    </location>
</feature>
<dbReference type="VEuPathDB" id="FungiDB:FUN_013003"/>
<evidence type="ECO:0000256" key="5">
    <source>
        <dbReference type="SAM" id="SignalP"/>
    </source>
</evidence>
<dbReference type="OrthoDB" id="2503993at2759"/>
<gene>
    <name evidence="7" type="ORF">RhiirC2_474717</name>
</gene>
<dbReference type="Gene3D" id="2.30.30.40">
    <property type="entry name" value="SH3 Domains"/>
    <property type="match status" value="1"/>
</dbReference>
<name>A0A2N1NYC9_9GLOM</name>
<dbReference type="GO" id="GO:1902929">
    <property type="term" value="C:plasma membrane of growing cell tip"/>
    <property type="evidence" value="ECO:0007669"/>
    <property type="project" value="TreeGrafter"/>
</dbReference>
<keyword evidence="5" id="KW-0732">Signal</keyword>
<sequence length="1370" mass="148289">MKIYSSLLTLLISCIGILQVVYVTAERPKINFNGLSQILIPGQYNGISEYSSASQKEIFDSASDSFITQFPNGTFQLVGTSSSNGTINAICILPRSNDEMDVYIGGNFNSIGGITVNNIARYDPSAKTFSPLIEGLDGPVYSLYCDTINSIVYVGGMFSAPIKTTNNIDPADFVGNVAIWRDNAWVALPFKGFNGPVYTIAYNEPNNTIYFGGQFDATGDGTFGDISNIQPINIQNSTITGGNSAVREEFGDPTVITCSAEPDGPGTTWLMRDNIPGFWRAEFSVKVTPSMIGIKNTNVEGRGTKAFRLIATADMSVITLSYMDPIAGLTQCSDSCPLSSDNVEFQMFSFVSQLEIIGIQVDILEWYGLGGGFHGIQLFQSDIVVRAANDNNPSCAVNQFQPKVTVEGAWASTLISGTWKSVLQTTGELSTAKVILQPYIPQAGYYNVTMSTPSCIPIDCSKATSVDVIINAAPGQTFGPITISQNNPTLNDRIDGLFNVFISATTTFFKPTVEITISATVTAPVGAFITVDSVKFEKVYRGTPLRGLFQYWPPSNLNPQPAWNGFNGILAPLSIVHTIKVLSQSLIVIGGKFNNVTFFNIVKYDGTSFIPFPKGGLNGRVNTLEKVDDDLFIGGLFNNNVLESATRRLNNIAKLSLTDEQWSPVSGGVNDEVNKISLLNNQQIHVAGKFNTIITPQANAEGKIFGNVTSGYVIWDNGFPKWTTSGFVDGKISDIASHSVSGEQTPLTFYAGRILSAQSTTAFGGSLLTSSGVSALPLYPQASNGNIFETIINAVLIWKDNVIIGGKFTFDDNNITNVAILRDGLMNNLGNDVILGEVKNLLVVDDLLYIGSASTAEENKNSFLIYNLNDRIVNVSPQLTANDNNVRVNAIKNRAGTSDILVGGKFDKAGSLECKNICIWDSNLKQWKSLGVNDNLSGEIYAMDLIGKKRDRLVVSGNLTLNGNLAYLLKYDFGKSNWEDMRGVGDGKLPGPAVVVFNDFMIDDQFFVSGYAEDSSAYLRKWTGNNFRNIGEKILPGSKIEALSLLPSNGEHDSVDYLGDDWLLLVSGSLKLDPIGDVSAALYDGKNMYPYIISSQMNGVPGRIFAIFTNIGSDLLLGKKHLPIPVVIAISTVIALSFVFLIFASGMSYRYFKRKRQAKELASIGPRESIKTPFRNSELMATINAAAALIGQQNNSRYSMTSSNNLRNSAFGSNVDVKSLDEAAASGLIGSGAIGAAAGGQNHNQTSTLQNNTPTSVGGERNLESKEPPQSPTKHQSLIVTPADASTGQVWLNGEQAYAYRARYPFIAREEGELGFNAGDTIFVTDTSDEVWWLGWKRLDGTTDEFIRGVFPSNYVVDQLNSEEMPSSVS</sequence>
<evidence type="ECO:0000256" key="3">
    <source>
        <dbReference type="SAM" id="MobiDB-lite"/>
    </source>
</evidence>
<accession>A0A2N1NYC9</accession>
<dbReference type="InterPro" id="IPR048265">
    <property type="entry name" value="Rax2-like_third"/>
</dbReference>
<keyword evidence="1 2" id="KW-0728">SH3 domain</keyword>
<feature type="transmembrane region" description="Helical" evidence="4">
    <location>
        <begin position="1126"/>
        <end position="1149"/>
    </location>
</feature>
<feature type="compositionally biased region" description="Polar residues" evidence="3">
    <location>
        <begin position="1241"/>
        <end position="1256"/>
    </location>
</feature>
<dbReference type="PANTHER" id="PTHR31778">
    <property type="entry name" value="BUD SITE SELECTION PROTEIN RAX2"/>
    <property type="match status" value="1"/>
</dbReference>
<evidence type="ECO:0000256" key="1">
    <source>
        <dbReference type="ARBA" id="ARBA00022443"/>
    </source>
</evidence>
<dbReference type="SMART" id="SM00326">
    <property type="entry name" value="SH3"/>
    <property type="match status" value="1"/>
</dbReference>
<organism evidence="7 8">
    <name type="scientific">Rhizophagus irregularis</name>
    <dbReference type="NCBI Taxonomy" id="588596"/>
    <lineage>
        <taxon>Eukaryota</taxon>
        <taxon>Fungi</taxon>
        <taxon>Fungi incertae sedis</taxon>
        <taxon>Mucoromycota</taxon>
        <taxon>Glomeromycotina</taxon>
        <taxon>Glomeromycetes</taxon>
        <taxon>Glomerales</taxon>
        <taxon>Glomeraceae</taxon>
        <taxon>Rhizophagus</taxon>
    </lineage>
</organism>
<dbReference type="EMBL" id="LLXL01000065">
    <property type="protein sequence ID" value="PKK78873.1"/>
    <property type="molecule type" value="Genomic_DNA"/>
</dbReference>
<dbReference type="PANTHER" id="PTHR31778:SF2">
    <property type="entry name" value="BUD SITE SELECTION PROTEIN RAX2"/>
    <property type="match status" value="1"/>
</dbReference>
<keyword evidence="4" id="KW-0472">Membrane</keyword>
<dbReference type="VEuPathDB" id="FungiDB:RhiirA1_91567"/>
<dbReference type="Pfam" id="PF12768">
    <property type="entry name" value="Rax2"/>
    <property type="match status" value="1"/>
</dbReference>
<evidence type="ECO:0000256" key="2">
    <source>
        <dbReference type="PROSITE-ProRule" id="PRU00192"/>
    </source>
</evidence>
<keyword evidence="4" id="KW-0812">Transmembrane</keyword>
<dbReference type="InterPro" id="IPR036028">
    <property type="entry name" value="SH3-like_dom_sf"/>
</dbReference>
<evidence type="ECO:0000259" key="6">
    <source>
        <dbReference type="PROSITE" id="PS50002"/>
    </source>
</evidence>
<feature type="chain" id="PRO_5014768067" description="SH3 domain-containing protein" evidence="5">
    <location>
        <begin position="26"/>
        <end position="1370"/>
    </location>
</feature>
<dbReference type="Pfam" id="PF20842">
    <property type="entry name" value="Rax2_2"/>
    <property type="match status" value="1"/>
</dbReference>